<comment type="caution">
    <text evidence="1">The sequence shown here is derived from an EMBL/GenBank/DDBJ whole genome shotgun (WGS) entry which is preliminary data.</text>
</comment>
<sequence>MYYSHLLPVASLAYIVVAGQCSSHSSHCAPGGNFDLKGWELQLPIGTQGDPDTIPNSKLEGCHGYQDKPYFYTGDDGAMVMYVPATVSATAVDTSAHGTIIGQIHVDGSVSQYPVAKLYYASTGDLYFGVVDSLKTGNTVYTKVGHVPLKTKFRYEIRYEKNVLSVGIDGGDQQVFANTLGAPISYFKAGNYNQGETPSTIQFYAVQVLH</sequence>
<organism evidence="1 2">
    <name type="scientific">Zarea fungicola</name>
    <dbReference type="NCBI Taxonomy" id="93591"/>
    <lineage>
        <taxon>Eukaryota</taxon>
        <taxon>Fungi</taxon>
        <taxon>Dikarya</taxon>
        <taxon>Ascomycota</taxon>
        <taxon>Pezizomycotina</taxon>
        <taxon>Sordariomycetes</taxon>
        <taxon>Hypocreomycetidae</taxon>
        <taxon>Hypocreales</taxon>
        <taxon>Cordycipitaceae</taxon>
        <taxon>Zarea</taxon>
    </lineage>
</organism>
<dbReference type="EMBL" id="JANJQO010000048">
    <property type="protein sequence ID" value="KAJ2982996.1"/>
    <property type="molecule type" value="Genomic_DNA"/>
</dbReference>
<name>A0ACC1NVW2_9HYPO</name>
<gene>
    <name evidence="1" type="ORF">NQ176_g1010</name>
</gene>
<dbReference type="Proteomes" id="UP001143910">
    <property type="component" value="Unassembled WGS sequence"/>
</dbReference>
<protein>
    <submittedName>
        <fullName evidence="1">Uncharacterized protein</fullName>
    </submittedName>
</protein>
<evidence type="ECO:0000313" key="1">
    <source>
        <dbReference type="EMBL" id="KAJ2982996.1"/>
    </source>
</evidence>
<proteinExistence type="predicted"/>
<keyword evidence="2" id="KW-1185">Reference proteome</keyword>
<accession>A0ACC1NVW2</accession>
<reference evidence="1" key="1">
    <citation type="submission" date="2022-08" db="EMBL/GenBank/DDBJ databases">
        <title>Genome Sequence of Lecanicillium fungicola.</title>
        <authorList>
            <person name="Buettner E."/>
        </authorList>
    </citation>
    <scope>NUCLEOTIDE SEQUENCE</scope>
    <source>
        <strain evidence="1">Babe33</strain>
    </source>
</reference>
<evidence type="ECO:0000313" key="2">
    <source>
        <dbReference type="Proteomes" id="UP001143910"/>
    </source>
</evidence>